<organism evidence="11 12">
    <name type="scientific">Rubidibacter lacunae KORDI 51-2</name>
    <dbReference type="NCBI Taxonomy" id="582515"/>
    <lineage>
        <taxon>Bacteria</taxon>
        <taxon>Bacillati</taxon>
        <taxon>Cyanobacteriota</taxon>
        <taxon>Cyanophyceae</taxon>
        <taxon>Oscillatoriophycideae</taxon>
        <taxon>Chroococcales</taxon>
        <taxon>Aphanothecaceae</taxon>
        <taxon>Rubidibacter</taxon>
    </lineage>
</organism>
<reference evidence="11 12" key="1">
    <citation type="submission" date="2013-05" db="EMBL/GenBank/DDBJ databases">
        <title>Draft genome sequence of Rubidibacter lacunae KORDI 51-2.</title>
        <authorList>
            <person name="Choi D.H."/>
            <person name="Noh J.H."/>
            <person name="Kwon K.-K."/>
            <person name="Lee J.-H."/>
            <person name="Ryu J.-Y."/>
        </authorList>
    </citation>
    <scope>NUCLEOTIDE SEQUENCE [LARGE SCALE GENOMIC DNA]</scope>
    <source>
        <strain evidence="11 12">KORDI 51-2</strain>
    </source>
</reference>
<comment type="function">
    <text evidence="9">Essential subunit of the Sec protein translocation channel SecYEG. Clamps together the 2 halves of SecY. May contact the channel plug during translocation.</text>
</comment>
<accession>U5DF57</accession>
<keyword evidence="9" id="KW-0997">Cell inner membrane</keyword>
<feature type="transmembrane region" description="Helical" evidence="9">
    <location>
        <begin position="77"/>
        <end position="100"/>
    </location>
</feature>
<feature type="compositionally biased region" description="Basic and acidic residues" evidence="10">
    <location>
        <begin position="1"/>
        <end position="12"/>
    </location>
</feature>
<feature type="compositionally biased region" description="Polar residues" evidence="10">
    <location>
        <begin position="15"/>
        <end position="33"/>
    </location>
</feature>
<dbReference type="GO" id="GO:0043952">
    <property type="term" value="P:protein transport by the Sec complex"/>
    <property type="evidence" value="ECO:0007669"/>
    <property type="project" value="UniProtKB-UniRule"/>
</dbReference>
<dbReference type="GO" id="GO:0031676">
    <property type="term" value="C:plasma membrane-derived thylakoid membrane"/>
    <property type="evidence" value="ECO:0007669"/>
    <property type="project" value="UniProtKB-SubCell"/>
</dbReference>
<evidence type="ECO:0000256" key="6">
    <source>
        <dbReference type="ARBA" id="ARBA00022989"/>
    </source>
</evidence>
<keyword evidence="3 9" id="KW-1003">Cell membrane</keyword>
<dbReference type="Proteomes" id="UP000016960">
    <property type="component" value="Unassembled WGS sequence"/>
</dbReference>
<dbReference type="PROSITE" id="PS01067">
    <property type="entry name" value="SECE_SEC61G"/>
    <property type="match status" value="1"/>
</dbReference>
<evidence type="ECO:0000256" key="1">
    <source>
        <dbReference type="ARBA" id="ARBA00004370"/>
    </source>
</evidence>
<evidence type="ECO:0000256" key="8">
    <source>
        <dbReference type="ARBA" id="ARBA00023136"/>
    </source>
</evidence>
<dbReference type="InterPro" id="IPR005807">
    <property type="entry name" value="SecE_bac"/>
</dbReference>
<evidence type="ECO:0000256" key="10">
    <source>
        <dbReference type="SAM" id="MobiDB-lite"/>
    </source>
</evidence>
<keyword evidence="4 9" id="KW-0812">Transmembrane</keyword>
<dbReference type="STRING" id="582515.KR51_00035410"/>
<dbReference type="HAMAP" id="MF_00422">
    <property type="entry name" value="SecE"/>
    <property type="match status" value="1"/>
</dbReference>
<evidence type="ECO:0000256" key="2">
    <source>
        <dbReference type="ARBA" id="ARBA00022448"/>
    </source>
</evidence>
<keyword evidence="2 9" id="KW-0813">Transport</keyword>
<dbReference type="GO" id="GO:0065002">
    <property type="term" value="P:intracellular protein transmembrane transport"/>
    <property type="evidence" value="ECO:0007669"/>
    <property type="project" value="UniProtKB-UniRule"/>
</dbReference>
<dbReference type="Gene3D" id="1.20.5.1030">
    <property type="entry name" value="Preprotein translocase secy subunit"/>
    <property type="match status" value="1"/>
</dbReference>
<name>U5DF57_9CHRO</name>
<keyword evidence="9" id="KW-0793">Thylakoid</keyword>
<dbReference type="EMBL" id="ASSJ01000083">
    <property type="protein sequence ID" value="ERN39942.1"/>
    <property type="molecule type" value="Genomic_DNA"/>
</dbReference>
<dbReference type="InterPro" id="IPR038379">
    <property type="entry name" value="SecE_sf"/>
</dbReference>
<keyword evidence="8 9" id="KW-0472">Membrane</keyword>
<dbReference type="PANTHER" id="PTHR33910:SF1">
    <property type="entry name" value="PROTEIN TRANSLOCASE SUBUNIT SECE"/>
    <property type="match status" value="1"/>
</dbReference>
<dbReference type="InterPro" id="IPR001901">
    <property type="entry name" value="Translocase_SecE/Sec61-g"/>
</dbReference>
<dbReference type="AlphaFoldDB" id="U5DF57"/>
<dbReference type="GO" id="GO:0008320">
    <property type="term" value="F:protein transmembrane transporter activity"/>
    <property type="evidence" value="ECO:0007669"/>
    <property type="project" value="UniProtKB-UniRule"/>
</dbReference>
<sequence length="105" mass="11549">MAKKDKSKERPVKAQKQQASKPSGSSVKNSTAKNGKEVKPKAESAGGFDLVKFSKETQEELAKVVWPSRKQLVSESAAVILMVTLVATLIYFFDNLFAWISGKVF</sequence>
<dbReference type="InParanoid" id="U5DF57"/>
<comment type="similarity">
    <text evidence="9">Belongs to the SecE/SEC61-gamma family.</text>
</comment>
<comment type="subunit">
    <text evidence="9">Component of the Sec protein translocase complex. Heterotrimer consisting of SecY, SecE and SecG subunits. The heterotrimers can form oligomers, although 1 heterotrimer is thought to be able to translocate proteins. Interacts with the ribosome. Interacts with SecDF, and other proteins may be involved. Interacts with SecA.</text>
</comment>
<dbReference type="GO" id="GO:0006605">
    <property type="term" value="P:protein targeting"/>
    <property type="evidence" value="ECO:0007669"/>
    <property type="project" value="UniProtKB-UniRule"/>
</dbReference>
<dbReference type="PATRIC" id="fig|582515.4.peg.3975"/>
<evidence type="ECO:0000313" key="11">
    <source>
        <dbReference type="EMBL" id="ERN39942.1"/>
    </source>
</evidence>
<evidence type="ECO:0000256" key="9">
    <source>
        <dbReference type="HAMAP-Rule" id="MF_00422"/>
    </source>
</evidence>
<comment type="caution">
    <text evidence="11">The sequence shown here is derived from an EMBL/GenBank/DDBJ whole genome shotgun (WGS) entry which is preliminary data.</text>
</comment>
<dbReference type="eggNOG" id="COG0690">
    <property type="taxonomic scope" value="Bacteria"/>
</dbReference>
<dbReference type="Pfam" id="PF00584">
    <property type="entry name" value="SecE"/>
    <property type="match status" value="1"/>
</dbReference>
<keyword evidence="6 9" id="KW-1133">Transmembrane helix</keyword>
<feature type="region of interest" description="Disordered" evidence="10">
    <location>
        <begin position="1"/>
        <end position="43"/>
    </location>
</feature>
<keyword evidence="7 9" id="KW-0811">Translocation</keyword>
<evidence type="ECO:0000256" key="7">
    <source>
        <dbReference type="ARBA" id="ARBA00023010"/>
    </source>
</evidence>
<gene>
    <name evidence="9" type="primary">secE</name>
    <name evidence="11" type="ORF">KR51_00035410</name>
</gene>
<proteinExistence type="inferred from homology"/>
<keyword evidence="5 9" id="KW-0653">Protein transport</keyword>
<evidence type="ECO:0000256" key="3">
    <source>
        <dbReference type="ARBA" id="ARBA00022475"/>
    </source>
</evidence>
<comment type="subcellular location">
    <subcellularLocation>
        <location evidence="9">Cell inner membrane</location>
        <topology evidence="9">Single-pass membrane protein</topology>
    </subcellularLocation>
    <subcellularLocation>
        <location evidence="9">Cellular thylakoid membrane</location>
        <topology evidence="9">Single-pass membrane protein</topology>
    </subcellularLocation>
    <subcellularLocation>
        <location evidence="1">Membrane</location>
    </subcellularLocation>
</comment>
<dbReference type="GO" id="GO:0009306">
    <property type="term" value="P:protein secretion"/>
    <property type="evidence" value="ECO:0007669"/>
    <property type="project" value="UniProtKB-UniRule"/>
</dbReference>
<dbReference type="PANTHER" id="PTHR33910">
    <property type="entry name" value="PROTEIN TRANSLOCASE SUBUNIT SECE"/>
    <property type="match status" value="1"/>
</dbReference>
<protein>
    <recommendedName>
        <fullName evidence="9">Protein translocase subunit SecE</fullName>
    </recommendedName>
</protein>
<keyword evidence="12" id="KW-1185">Reference proteome</keyword>
<evidence type="ECO:0000313" key="12">
    <source>
        <dbReference type="Proteomes" id="UP000016960"/>
    </source>
</evidence>
<evidence type="ECO:0000256" key="5">
    <source>
        <dbReference type="ARBA" id="ARBA00022927"/>
    </source>
</evidence>
<evidence type="ECO:0000256" key="4">
    <source>
        <dbReference type="ARBA" id="ARBA00022692"/>
    </source>
</evidence>
<dbReference type="NCBIfam" id="TIGR00964">
    <property type="entry name" value="secE_bact"/>
    <property type="match status" value="1"/>
</dbReference>